<dbReference type="InterPro" id="IPR000792">
    <property type="entry name" value="Tscrpt_reg_LuxR_C"/>
</dbReference>
<dbReference type="SUPFAM" id="SSF52540">
    <property type="entry name" value="P-loop containing nucleoside triphosphate hydrolases"/>
    <property type="match status" value="1"/>
</dbReference>
<dbReference type="InterPro" id="IPR041664">
    <property type="entry name" value="AAA_16"/>
</dbReference>
<dbReference type="RefSeq" id="WP_109923051.1">
    <property type="nucleotide sequence ID" value="NZ_QGLF01000006.1"/>
</dbReference>
<dbReference type="Pfam" id="PF13191">
    <property type="entry name" value="AAA_16"/>
    <property type="match status" value="1"/>
</dbReference>
<dbReference type="Pfam" id="PF00196">
    <property type="entry name" value="GerE"/>
    <property type="match status" value="1"/>
</dbReference>
<evidence type="ECO:0000256" key="2">
    <source>
        <dbReference type="ARBA" id="ARBA00023125"/>
    </source>
</evidence>
<dbReference type="SUPFAM" id="SSF46894">
    <property type="entry name" value="C-terminal effector domain of the bipartite response regulators"/>
    <property type="match status" value="1"/>
</dbReference>
<dbReference type="InterPro" id="IPR059106">
    <property type="entry name" value="WHD_MalT"/>
</dbReference>
<dbReference type="InterPro" id="IPR036388">
    <property type="entry name" value="WH-like_DNA-bd_sf"/>
</dbReference>
<evidence type="ECO:0000256" key="3">
    <source>
        <dbReference type="ARBA" id="ARBA00023163"/>
    </source>
</evidence>
<dbReference type="InterPro" id="IPR016032">
    <property type="entry name" value="Sig_transdc_resp-reg_C-effctor"/>
</dbReference>
<dbReference type="Proteomes" id="UP000246077">
    <property type="component" value="Unassembled WGS sequence"/>
</dbReference>
<name>A0A317DVD6_9PROT</name>
<evidence type="ECO:0000313" key="5">
    <source>
        <dbReference type="EMBL" id="PWR18344.1"/>
    </source>
</evidence>
<dbReference type="GO" id="GO:0006355">
    <property type="term" value="P:regulation of DNA-templated transcription"/>
    <property type="evidence" value="ECO:0007669"/>
    <property type="project" value="InterPro"/>
</dbReference>
<dbReference type="SMART" id="SM00421">
    <property type="entry name" value="HTH_LUXR"/>
    <property type="match status" value="1"/>
</dbReference>
<keyword evidence="6" id="KW-1185">Reference proteome</keyword>
<dbReference type="PROSITE" id="PS50043">
    <property type="entry name" value="HTH_LUXR_2"/>
    <property type="match status" value="1"/>
</dbReference>
<dbReference type="EMBL" id="QGLF01000006">
    <property type="protein sequence ID" value="PWR18344.1"/>
    <property type="molecule type" value="Genomic_DNA"/>
</dbReference>
<dbReference type="Gene3D" id="3.40.50.300">
    <property type="entry name" value="P-loop containing nucleotide triphosphate hydrolases"/>
    <property type="match status" value="1"/>
</dbReference>
<evidence type="ECO:0000259" key="4">
    <source>
        <dbReference type="PROSITE" id="PS50043"/>
    </source>
</evidence>
<dbReference type="InterPro" id="IPR011990">
    <property type="entry name" value="TPR-like_helical_dom_sf"/>
</dbReference>
<dbReference type="OrthoDB" id="9807052at2"/>
<evidence type="ECO:0000256" key="1">
    <source>
        <dbReference type="ARBA" id="ARBA00023015"/>
    </source>
</evidence>
<dbReference type="Gene3D" id="1.10.10.10">
    <property type="entry name" value="Winged helix-like DNA-binding domain superfamily/Winged helix DNA-binding domain"/>
    <property type="match status" value="1"/>
</dbReference>
<evidence type="ECO:0000313" key="6">
    <source>
        <dbReference type="Proteomes" id="UP000246077"/>
    </source>
</evidence>
<dbReference type="Pfam" id="PF25873">
    <property type="entry name" value="WHD_MalT"/>
    <property type="match status" value="1"/>
</dbReference>
<sequence length="900" mass="96476">MTPVATSLIRTKTAPPRLAGVAVGRERLLDSLHGRRDRALTLILGPAGSGKTTLAALWRRRLVAGGTTVAWYNVGADDDEGQWAAYWFAALEESGIDTGPALAQALQSEGFETADRFVAQVANAVFAHVRPVVMVLEDLHVLKARRPFVLLQQLLQVLPANFHLVLTARAVPPLDLAGLRLKDQVTEVNFDALRLSLEEQAVFLDSLGVARLSPGQARRLHALTEGWIAGTHLAALALKREGVADTVLGRLDGLSAPAADDSLTSYVEEAIGAALEPAQLGFLVRIVACRRFTAGLAAALCDEAGAGALIETLAERHYFVTPIEGDDPLPWYRFHRIFAAFLRRRLLALPAADLADINRRASLWFERHGLIPEALRHARYAGDPSRMAALIGAAARPLLYAGQFQPLLRWTAGLPDAAKAERIDVLLSIGWSEVGLRRRGELPATLAAIAAHPAAVRPAVDFELRLMRALDAVTRDDTAAAMTLIGPVLGERPETDGFNLLMLGAVGGMALVAAGQYERARDLAGDCQGVLRRRHGARPRPWLDGIGGHSFLVQGDFIQARDALSRALHALEGEAQLAEYSAGHLAAYLAEAHYQLDDLDAAETCLDIHAETGDAAGGPDAALHALRTTARLHGLRNDRERALATLDTMEHLAQDEGWDRLAAWSLAERVRLLGRRAATVTAMREALRRLRRLALRHAGSAGTLAEIGLAAAIAEVDAAAADLDWPRVIELAVPLAGDLRGRGRRFLAARQTVMAAAGHLALGREAEAARLGRGVLLTAEHGGMYRLFLDGGAAALALARHLRDLPDLRPEACRLLEVSPVPGTAAGLPATAGSSPAVLSPREGEIVQLLDRALSLKTVARVLNVSPGTLKWHLKNIYAKLDAVSREDAVAKARALKPPT</sequence>
<dbReference type="PANTHER" id="PTHR44688:SF16">
    <property type="entry name" value="DNA-BINDING TRANSCRIPTIONAL ACTIVATOR DEVR_DOSR"/>
    <property type="match status" value="1"/>
</dbReference>
<comment type="caution">
    <text evidence="5">The sequence shown here is derived from an EMBL/GenBank/DDBJ whole genome shotgun (WGS) entry which is preliminary data.</text>
</comment>
<keyword evidence="1" id="KW-0805">Transcription regulation</keyword>
<dbReference type="CDD" id="cd06170">
    <property type="entry name" value="LuxR_C_like"/>
    <property type="match status" value="1"/>
</dbReference>
<dbReference type="Gene3D" id="1.25.40.10">
    <property type="entry name" value="Tetratricopeptide repeat domain"/>
    <property type="match status" value="1"/>
</dbReference>
<dbReference type="GO" id="GO:0003677">
    <property type="term" value="F:DNA binding"/>
    <property type="evidence" value="ECO:0007669"/>
    <property type="project" value="UniProtKB-KW"/>
</dbReference>
<feature type="domain" description="HTH luxR-type" evidence="4">
    <location>
        <begin position="832"/>
        <end position="897"/>
    </location>
</feature>
<keyword evidence="3" id="KW-0804">Transcription</keyword>
<protein>
    <recommendedName>
        <fullName evidence="4">HTH luxR-type domain-containing protein</fullName>
    </recommendedName>
</protein>
<organism evidence="5 6">
    <name type="scientific">Zavarzinia compransoris</name>
    <dbReference type="NCBI Taxonomy" id="1264899"/>
    <lineage>
        <taxon>Bacteria</taxon>
        <taxon>Pseudomonadati</taxon>
        <taxon>Pseudomonadota</taxon>
        <taxon>Alphaproteobacteria</taxon>
        <taxon>Rhodospirillales</taxon>
        <taxon>Zavarziniaceae</taxon>
        <taxon>Zavarzinia</taxon>
    </lineage>
</organism>
<dbReference type="AlphaFoldDB" id="A0A317DVD6"/>
<dbReference type="InterPro" id="IPR027417">
    <property type="entry name" value="P-loop_NTPase"/>
</dbReference>
<dbReference type="PANTHER" id="PTHR44688">
    <property type="entry name" value="DNA-BINDING TRANSCRIPTIONAL ACTIVATOR DEVR_DOSR"/>
    <property type="match status" value="1"/>
</dbReference>
<keyword evidence="2" id="KW-0238">DNA-binding</keyword>
<reference evidence="6" key="1">
    <citation type="submission" date="2018-05" db="EMBL/GenBank/DDBJ databases">
        <title>Zavarzinia sp. HR-AS.</title>
        <authorList>
            <person name="Lee Y."/>
            <person name="Jeon C.O."/>
        </authorList>
    </citation>
    <scope>NUCLEOTIDE SEQUENCE [LARGE SCALE GENOMIC DNA]</scope>
    <source>
        <strain evidence="6">DSM 1231</strain>
    </source>
</reference>
<accession>A0A317DVD6</accession>
<proteinExistence type="predicted"/>
<gene>
    <name evidence="5" type="ORF">DKG75_20480</name>
</gene>
<dbReference type="PRINTS" id="PR00038">
    <property type="entry name" value="HTHLUXR"/>
</dbReference>